<name>A0A1X9T5D8_9VIRU</name>
<proteinExistence type="predicted"/>
<dbReference type="GeneID" id="32878250"/>
<protein>
    <submittedName>
        <fullName evidence="1">Thioredoxin-like motif protein</fullName>
    </submittedName>
</protein>
<sequence>MLEPSRFCERRYVSSSGTFCSLYQSRLSRREMQKRQLSDLISRQLQEIAKLDRQINDTGYGEEQKVDSHTPLNEHRVNSLYEQTVDRFRKNWRFFQTTGNQTVFLPYENDEVVIPDNTYLSGQRIKYQNGKLNLSFFHNPQKQYARKELATLQSHGLLTSFPNYFSTDVFEREVKKKIWQLQACLSAT</sequence>
<dbReference type="Proteomes" id="UP000203507">
    <property type="component" value="Segment"/>
</dbReference>
<dbReference type="KEGG" id="vg:32878250"/>
<accession>A0A1X9T5D8</accession>
<evidence type="ECO:0000313" key="2">
    <source>
        <dbReference type="Proteomes" id="UP000203507"/>
    </source>
</evidence>
<dbReference type="EMBL" id="KX832224">
    <property type="protein sequence ID" value="ARR28916.1"/>
    <property type="molecule type" value="Genomic_DNA"/>
</dbReference>
<organism evidence="1">
    <name type="scientific">Ranid herpesvirus 3</name>
    <dbReference type="NCBI Taxonomy" id="1987509"/>
    <lineage>
        <taxon>Viruses</taxon>
        <taxon>Duplodnaviria</taxon>
        <taxon>Heunggongvirae</taxon>
        <taxon>Peploviricota</taxon>
        <taxon>Herviviricetes</taxon>
        <taxon>Herpesvirales</taxon>
        <taxon>Alloherpesviridae</taxon>
        <taxon>Batravirus</taxon>
        <taxon>Batravirus ranidallo3</taxon>
    </lineage>
</organism>
<evidence type="ECO:0000313" key="1">
    <source>
        <dbReference type="EMBL" id="ARR28916.1"/>
    </source>
</evidence>
<dbReference type="RefSeq" id="YP_009362425.1">
    <property type="nucleotide sequence ID" value="NC_034618.1"/>
</dbReference>
<keyword evidence="2" id="KW-1185">Reference proteome</keyword>
<reference evidence="1" key="1">
    <citation type="journal article" date="2017" name="Vet. Pathol.">
        <title>Ranid Herpesvirus 3 and Proliferative Dermatitis in Free-Ranging Wild Common Frogs (Rana Temporaria).</title>
        <authorList>
            <person name="Origgi F.C."/>
            <person name="Schmidt B.R."/>
            <person name="Lohmann P."/>
            <person name="Otten P."/>
            <person name="Akdesir E."/>
            <person name="Gaschen V."/>
            <person name="Aguilar-Bultet L."/>
            <person name="Wahli T."/>
            <person name="Sattler U."/>
            <person name="Stoffel M.H."/>
        </authorList>
    </citation>
    <scope>NUCLEOTIDE SEQUENCE [LARGE SCALE GENOMIC DNA]</scope>
    <source>
        <strain evidence="1">FO1_2015</strain>
    </source>
</reference>